<evidence type="ECO:0000313" key="3">
    <source>
        <dbReference type="Proteomes" id="UP000654075"/>
    </source>
</evidence>
<proteinExistence type="predicted"/>
<keyword evidence="3" id="KW-1185">Reference proteome</keyword>
<organism evidence="2 3">
    <name type="scientific">Polarella glacialis</name>
    <name type="common">Dinoflagellate</name>
    <dbReference type="NCBI Taxonomy" id="89957"/>
    <lineage>
        <taxon>Eukaryota</taxon>
        <taxon>Sar</taxon>
        <taxon>Alveolata</taxon>
        <taxon>Dinophyceae</taxon>
        <taxon>Suessiales</taxon>
        <taxon>Suessiaceae</taxon>
        <taxon>Polarella</taxon>
    </lineage>
</organism>
<reference evidence="2" key="1">
    <citation type="submission" date="2021-02" db="EMBL/GenBank/DDBJ databases">
        <authorList>
            <person name="Dougan E. K."/>
            <person name="Rhodes N."/>
            <person name="Thang M."/>
            <person name="Chan C."/>
        </authorList>
    </citation>
    <scope>NUCLEOTIDE SEQUENCE</scope>
</reference>
<accession>A0A813EA25</accession>
<dbReference type="EMBL" id="CAJNNV010008217">
    <property type="protein sequence ID" value="CAE8595902.1"/>
    <property type="molecule type" value="Genomic_DNA"/>
</dbReference>
<feature type="region of interest" description="Disordered" evidence="1">
    <location>
        <begin position="69"/>
        <end position="114"/>
    </location>
</feature>
<name>A0A813EA25_POLGL</name>
<evidence type="ECO:0000313" key="2">
    <source>
        <dbReference type="EMBL" id="CAE8595902.1"/>
    </source>
</evidence>
<protein>
    <submittedName>
        <fullName evidence="2">Uncharacterized protein</fullName>
    </submittedName>
</protein>
<feature type="compositionally biased region" description="Polar residues" evidence="1">
    <location>
        <begin position="72"/>
        <end position="96"/>
    </location>
</feature>
<dbReference type="Proteomes" id="UP000654075">
    <property type="component" value="Unassembled WGS sequence"/>
</dbReference>
<comment type="caution">
    <text evidence="2">The sequence shown here is derived from an EMBL/GenBank/DDBJ whole genome shotgun (WGS) entry which is preliminary data.</text>
</comment>
<evidence type="ECO:0000256" key="1">
    <source>
        <dbReference type="SAM" id="MobiDB-lite"/>
    </source>
</evidence>
<gene>
    <name evidence="2" type="ORF">PGLA1383_LOCUS14387</name>
</gene>
<sequence length="114" mass="12699">IDMPLDIHFLEPEVSRIDQIRSWEKSKRFYGHLSFDFVPNGNRRTALNGSEAAMLSEVNAEARKQMAASRSKYASATMSSPQRTRMTQGAKSSFRTALSPRLGTTGMASLSSRK</sequence>
<dbReference type="AlphaFoldDB" id="A0A813EA25"/>
<feature type="non-terminal residue" evidence="2">
    <location>
        <position position="1"/>
    </location>
</feature>